<keyword evidence="9" id="KW-0482">Metalloprotease</keyword>
<evidence type="ECO:0000256" key="3">
    <source>
        <dbReference type="ARBA" id="ARBA00022670"/>
    </source>
</evidence>
<dbReference type="Proteomes" id="UP000289784">
    <property type="component" value="Unassembled WGS sequence"/>
</dbReference>
<evidence type="ECO:0000256" key="7">
    <source>
        <dbReference type="ARBA" id="ARBA00022833"/>
    </source>
</evidence>
<dbReference type="GO" id="GO:0004222">
    <property type="term" value="F:metalloendopeptidase activity"/>
    <property type="evidence" value="ECO:0007669"/>
    <property type="project" value="InterPro"/>
</dbReference>
<proteinExistence type="predicted"/>
<evidence type="ECO:0000256" key="8">
    <source>
        <dbReference type="ARBA" id="ARBA00022989"/>
    </source>
</evidence>
<dbReference type="GO" id="GO:0006508">
    <property type="term" value="P:proteolysis"/>
    <property type="evidence" value="ECO:0007669"/>
    <property type="project" value="UniProtKB-KW"/>
</dbReference>
<accession>A0A4Q1JVH6</accession>
<sequence>MNFFEHQAAARRRSRQLMWMLAGAVACIIALVDMGVLLVAGFSGVLSWRVLVLTSLAALATMAVAALWRLSSLREGGASIALGMGAEEVDAAPVDSARRRLRNVVEEIAIASGVPMPRLFVLSSEDGINAFAAGYAPTDAAITVTAGAMRQLNRDELQGVIAHEFSHILNGDMRLNVRMIGLLFGITVLAECGRKALHVVRGRGRSGLGLAVLAALALLVAGSVGLFFAKLIKAAISRQREFLADASAVQFTRQTSGLAGALKKIAGLPTGSRLSHAQGAEEVSHMLFGEGLDGLDWFATHPPLLARIRMLEPGFREGGLRALRERWGQVSPDGLAEDLALGLAPDTVGLPAASSQVLLQPSQVVTQVARPALHELAQAAGLRQAIDPQLHALVVQPQAVQAVILALLLDGAPERRAAQQALIAQRLGAPVAGQAVRVHRVWGQALHPVLRLPLVSLGFPALRQHTPEDLQVFSATVDALIHDQGGMTTFTYCLGWLVRVQLREARRPRMVRQHGALALSAVRAECVLLLATLAHAGHEDPIQAQRAFRAGAQALFTGAAPPYRPPSAGLHALDGAWPRLDELAPAGKQQLVAALVRAIGQDGRMAVEEAELLRVVCAILHCPLPPQLPSPIA</sequence>
<keyword evidence="14" id="KW-1185">Reference proteome</keyword>
<dbReference type="CDD" id="cd07340">
    <property type="entry name" value="M48B_Htpx_like"/>
    <property type="match status" value="1"/>
</dbReference>
<dbReference type="AlphaFoldDB" id="A0A4Q1JVH6"/>
<feature type="transmembrane region" description="Helical" evidence="11">
    <location>
        <begin position="48"/>
        <end position="68"/>
    </location>
</feature>
<dbReference type="InterPro" id="IPR050083">
    <property type="entry name" value="HtpX_protease"/>
</dbReference>
<evidence type="ECO:0000256" key="1">
    <source>
        <dbReference type="ARBA" id="ARBA00001947"/>
    </source>
</evidence>
<dbReference type="PANTHER" id="PTHR43221">
    <property type="entry name" value="PROTEASE HTPX"/>
    <property type="match status" value="1"/>
</dbReference>
<dbReference type="GO" id="GO:0046872">
    <property type="term" value="F:metal ion binding"/>
    <property type="evidence" value="ECO:0007669"/>
    <property type="project" value="UniProtKB-KW"/>
</dbReference>
<dbReference type="EMBL" id="SAWZ01000004">
    <property type="protein sequence ID" value="RXR06161.1"/>
    <property type="molecule type" value="Genomic_DNA"/>
</dbReference>
<feature type="transmembrane region" description="Helical" evidence="11">
    <location>
        <begin position="21"/>
        <end position="42"/>
    </location>
</feature>
<keyword evidence="8 11" id="KW-1133">Transmembrane helix</keyword>
<organism evidence="13 14">
    <name type="scientific">Pseudoxanthomonas composti</name>
    <dbReference type="NCBI Taxonomy" id="2137479"/>
    <lineage>
        <taxon>Bacteria</taxon>
        <taxon>Pseudomonadati</taxon>
        <taxon>Pseudomonadota</taxon>
        <taxon>Gammaproteobacteria</taxon>
        <taxon>Lysobacterales</taxon>
        <taxon>Lysobacteraceae</taxon>
        <taxon>Pseudoxanthomonas</taxon>
    </lineage>
</organism>
<keyword evidence="2" id="KW-1003">Cell membrane</keyword>
<comment type="cofactor">
    <cofactor evidence="1">
        <name>Zn(2+)</name>
        <dbReference type="ChEBI" id="CHEBI:29105"/>
    </cofactor>
</comment>
<name>A0A4Q1JVH6_9GAMM</name>
<feature type="domain" description="Peptidase M48" evidence="12">
    <location>
        <begin position="98"/>
        <end position="312"/>
    </location>
</feature>
<evidence type="ECO:0000256" key="11">
    <source>
        <dbReference type="SAM" id="Phobius"/>
    </source>
</evidence>
<keyword evidence="10 11" id="KW-0472">Membrane</keyword>
<evidence type="ECO:0000256" key="5">
    <source>
        <dbReference type="ARBA" id="ARBA00022723"/>
    </source>
</evidence>
<feature type="transmembrane region" description="Helical" evidence="11">
    <location>
        <begin position="208"/>
        <end position="229"/>
    </location>
</feature>
<evidence type="ECO:0000256" key="9">
    <source>
        <dbReference type="ARBA" id="ARBA00023049"/>
    </source>
</evidence>
<dbReference type="Gene3D" id="3.30.2010.10">
    <property type="entry name" value="Metalloproteases ('zincins'), catalytic domain"/>
    <property type="match status" value="1"/>
</dbReference>
<reference evidence="13 14" key="1">
    <citation type="submission" date="2019-01" db="EMBL/GenBank/DDBJ databases">
        <title>Pseudoxanthomonas composti sp. nov., isolated from compost.</title>
        <authorList>
            <person name="Yang G."/>
        </authorList>
    </citation>
    <scope>NUCLEOTIDE SEQUENCE [LARGE SCALE GENOMIC DNA]</scope>
    <source>
        <strain evidence="13 14">GSS15</strain>
    </source>
</reference>
<keyword evidence="6" id="KW-0378">Hydrolase</keyword>
<gene>
    <name evidence="13" type="ORF">EPA99_10045</name>
</gene>
<keyword evidence="3" id="KW-0645">Protease</keyword>
<dbReference type="OrthoDB" id="15218at2"/>
<protein>
    <submittedName>
        <fullName evidence="13">Peptidase M48 Ste24p</fullName>
    </submittedName>
</protein>
<evidence type="ECO:0000313" key="13">
    <source>
        <dbReference type="EMBL" id="RXR06161.1"/>
    </source>
</evidence>
<dbReference type="Pfam" id="PF01435">
    <property type="entry name" value="Peptidase_M48"/>
    <property type="match status" value="1"/>
</dbReference>
<evidence type="ECO:0000256" key="10">
    <source>
        <dbReference type="ARBA" id="ARBA00023136"/>
    </source>
</evidence>
<keyword evidence="4 11" id="KW-0812">Transmembrane</keyword>
<keyword evidence="7" id="KW-0862">Zinc</keyword>
<dbReference type="PANTHER" id="PTHR43221:SF2">
    <property type="entry name" value="PROTEASE HTPX HOMOLOG"/>
    <property type="match status" value="1"/>
</dbReference>
<evidence type="ECO:0000256" key="2">
    <source>
        <dbReference type="ARBA" id="ARBA00022475"/>
    </source>
</evidence>
<comment type="caution">
    <text evidence="13">The sequence shown here is derived from an EMBL/GenBank/DDBJ whole genome shotgun (WGS) entry which is preliminary data.</text>
</comment>
<evidence type="ECO:0000256" key="4">
    <source>
        <dbReference type="ARBA" id="ARBA00022692"/>
    </source>
</evidence>
<dbReference type="RefSeq" id="WP_129471072.1">
    <property type="nucleotide sequence ID" value="NZ_SAWZ01000004.1"/>
</dbReference>
<evidence type="ECO:0000259" key="12">
    <source>
        <dbReference type="Pfam" id="PF01435"/>
    </source>
</evidence>
<evidence type="ECO:0000313" key="14">
    <source>
        <dbReference type="Proteomes" id="UP000289784"/>
    </source>
</evidence>
<evidence type="ECO:0000256" key="6">
    <source>
        <dbReference type="ARBA" id="ARBA00022801"/>
    </source>
</evidence>
<dbReference type="InterPro" id="IPR001915">
    <property type="entry name" value="Peptidase_M48"/>
</dbReference>
<keyword evidence="5" id="KW-0479">Metal-binding</keyword>